<name>A0A3S3QTE2_9BACT</name>
<comment type="subcellular location">
    <subcellularLocation>
        <location evidence="1">Cell membrane</location>
        <topology evidence="1">Multi-pass membrane protein</topology>
    </subcellularLocation>
</comment>
<protein>
    <submittedName>
        <fullName evidence="7">Lipopolysaccharide export system permease protein</fullName>
    </submittedName>
</protein>
<dbReference type="InterPro" id="IPR005495">
    <property type="entry name" value="LptG/LptF_permease"/>
</dbReference>
<sequence length="379" mass="42708">MLPPVIIVSTFIAALTGYFSVRLIPAGEIAMHQLMFQLAKEKIDSGIKEKKFTEALGDLVVYVDDIDEQEHWNGVYVSDMRGREQPIIIMAKKGRMKANIKTMSVTIILDNGTLHNTDGLDSQIVRFKRYQLHIPLKPPTRIDGDDVTQLSRGSMSQEQLLAAAQEYGVDSHAGITYLTEYHHRLALPVGCLILSLLGLPLGLQAGPGRKAVGIPLGLGFFVLYYIVFTLFRVMAEDMALPLLAGMWLPNIIFAVITGIIFWRVEQERPIFSEHLTRWLEPVIDVLFLTPLKRLSHLFSTLLSKRQGGNSKEKKKEEPTWEGMLVHADTKERIFHLPGCEEYHGENCTLQFNSTLVAYEAGFTPCPYCETQAEKYDSNK</sequence>
<feature type="transmembrane region" description="Helical" evidence="6">
    <location>
        <begin position="185"/>
        <end position="205"/>
    </location>
</feature>
<dbReference type="SUPFAM" id="SSF57884">
    <property type="entry name" value="Ada DNA repair protein, N-terminal domain (N-Ada 10)"/>
    <property type="match status" value="1"/>
</dbReference>
<evidence type="ECO:0000313" key="7">
    <source>
        <dbReference type="EMBL" id="RWX47198.1"/>
    </source>
</evidence>
<dbReference type="Pfam" id="PF03739">
    <property type="entry name" value="LptF_LptG"/>
    <property type="match status" value="1"/>
</dbReference>
<keyword evidence="2" id="KW-1003">Cell membrane</keyword>
<keyword evidence="5 6" id="KW-0472">Membrane</keyword>
<feature type="transmembrane region" description="Helical" evidence="6">
    <location>
        <begin position="211"/>
        <end position="231"/>
    </location>
</feature>
<feature type="transmembrane region" description="Helical" evidence="6">
    <location>
        <begin position="238"/>
        <end position="262"/>
    </location>
</feature>
<dbReference type="AlphaFoldDB" id="A0A3S3QTE2"/>
<evidence type="ECO:0000256" key="3">
    <source>
        <dbReference type="ARBA" id="ARBA00022692"/>
    </source>
</evidence>
<reference evidence="7 8" key="1">
    <citation type="submission" date="2017-01" db="EMBL/GenBank/DDBJ databases">
        <title>The cable genome- insights into the physiology and evolution of filamentous bacteria capable of sulfide oxidation via long distance electron transfer.</title>
        <authorList>
            <person name="Schreiber L."/>
            <person name="Bjerg J.T."/>
            <person name="Boggild A."/>
            <person name="Van De Vossenberg J."/>
            <person name="Meysman F."/>
            <person name="Nielsen L.P."/>
            <person name="Schramm A."/>
            <person name="Kjeldsen K.U."/>
        </authorList>
    </citation>
    <scope>NUCLEOTIDE SEQUENCE [LARGE SCALE GENOMIC DNA]</scope>
    <source>
        <strain evidence="7">MCF</strain>
    </source>
</reference>
<feature type="transmembrane region" description="Helical" evidence="6">
    <location>
        <begin position="6"/>
        <end position="25"/>
    </location>
</feature>
<dbReference type="EMBL" id="MTKO01000040">
    <property type="protein sequence ID" value="RWX47198.1"/>
    <property type="molecule type" value="Genomic_DNA"/>
</dbReference>
<keyword evidence="4 6" id="KW-1133">Transmembrane helix</keyword>
<evidence type="ECO:0000256" key="2">
    <source>
        <dbReference type="ARBA" id="ARBA00022475"/>
    </source>
</evidence>
<dbReference type="InterPro" id="IPR035451">
    <property type="entry name" value="Ada-like_dom_sf"/>
</dbReference>
<evidence type="ECO:0000256" key="5">
    <source>
        <dbReference type="ARBA" id="ARBA00023136"/>
    </source>
</evidence>
<keyword evidence="3 6" id="KW-0812">Transmembrane</keyword>
<evidence type="ECO:0000256" key="6">
    <source>
        <dbReference type="SAM" id="Phobius"/>
    </source>
</evidence>
<dbReference type="Proteomes" id="UP000287853">
    <property type="component" value="Unassembled WGS sequence"/>
</dbReference>
<dbReference type="PANTHER" id="PTHR33529">
    <property type="entry name" value="SLR0882 PROTEIN-RELATED"/>
    <property type="match status" value="1"/>
</dbReference>
<comment type="caution">
    <text evidence="7">The sequence shown here is derived from an EMBL/GenBank/DDBJ whole genome shotgun (WGS) entry which is preliminary data.</text>
</comment>
<gene>
    <name evidence="7" type="ORF">H206_02511</name>
</gene>
<dbReference type="PANTHER" id="PTHR33529:SF6">
    <property type="entry name" value="YJGP_YJGQ FAMILY PERMEASE"/>
    <property type="match status" value="1"/>
</dbReference>
<proteinExistence type="predicted"/>
<accession>A0A3S3QTE2</accession>
<evidence type="ECO:0000256" key="1">
    <source>
        <dbReference type="ARBA" id="ARBA00004651"/>
    </source>
</evidence>
<evidence type="ECO:0000256" key="4">
    <source>
        <dbReference type="ARBA" id="ARBA00022989"/>
    </source>
</evidence>
<organism evidence="7 8">
    <name type="scientific">Candidatus Electrothrix aarhusensis</name>
    <dbReference type="NCBI Taxonomy" id="1859131"/>
    <lineage>
        <taxon>Bacteria</taxon>
        <taxon>Pseudomonadati</taxon>
        <taxon>Thermodesulfobacteriota</taxon>
        <taxon>Desulfobulbia</taxon>
        <taxon>Desulfobulbales</taxon>
        <taxon>Desulfobulbaceae</taxon>
        <taxon>Candidatus Electrothrix</taxon>
    </lineage>
</organism>
<evidence type="ECO:0000313" key="8">
    <source>
        <dbReference type="Proteomes" id="UP000287853"/>
    </source>
</evidence>
<keyword evidence="8" id="KW-1185">Reference proteome</keyword>
<dbReference type="GO" id="GO:0043190">
    <property type="term" value="C:ATP-binding cassette (ABC) transporter complex"/>
    <property type="evidence" value="ECO:0007669"/>
    <property type="project" value="TreeGrafter"/>
</dbReference>
<dbReference type="GO" id="GO:0015920">
    <property type="term" value="P:lipopolysaccharide transport"/>
    <property type="evidence" value="ECO:0007669"/>
    <property type="project" value="TreeGrafter"/>
</dbReference>